<reference evidence="4 5" key="1">
    <citation type="journal article" date="2018" name="BMC Genomics">
        <title>Genomic comparison of Trypanosoma conorhini and Trypanosoma rangeli to Trypanosoma cruzi strains of high and low virulence.</title>
        <authorList>
            <person name="Bradwell K.R."/>
            <person name="Koparde V.N."/>
            <person name="Matveyev A.V."/>
            <person name="Serrano M.G."/>
            <person name="Alves J.M."/>
            <person name="Parikh H."/>
            <person name="Huang B."/>
            <person name="Lee V."/>
            <person name="Espinosa-Alvarez O."/>
            <person name="Ortiz P.A."/>
            <person name="Costa-Martins A.G."/>
            <person name="Teixeira M.M."/>
            <person name="Buck G.A."/>
        </authorList>
    </citation>
    <scope>NUCLEOTIDE SEQUENCE [LARGE SCALE GENOMIC DNA]</scope>
    <source>
        <strain evidence="4 5">025E</strain>
    </source>
</reference>
<protein>
    <recommendedName>
        <fullName evidence="2">Succinate dehydrogenase assembly factor 4, mitochondrial</fullName>
    </recommendedName>
</protein>
<dbReference type="GO" id="GO:0034553">
    <property type="term" value="P:mitochondrial respiratory chain complex II assembly"/>
    <property type="evidence" value="ECO:0007669"/>
    <property type="project" value="TreeGrafter"/>
</dbReference>
<feature type="compositionally biased region" description="Basic and acidic residues" evidence="3">
    <location>
        <begin position="96"/>
        <end position="107"/>
    </location>
</feature>
<dbReference type="PANTHER" id="PTHR28524:SF3">
    <property type="entry name" value="SUCCINATE DEHYDROGENASE ASSEMBLY FACTOR 4, MITOCHONDRIAL"/>
    <property type="match status" value="1"/>
</dbReference>
<proteinExistence type="inferred from homology"/>
<evidence type="ECO:0000313" key="4">
    <source>
        <dbReference type="EMBL" id="RNF16383.1"/>
    </source>
</evidence>
<evidence type="ECO:0000256" key="2">
    <source>
        <dbReference type="ARBA" id="ARBA00022170"/>
    </source>
</evidence>
<comment type="similarity">
    <text evidence="1">Belongs to the SDHAF4 family.</text>
</comment>
<dbReference type="GO" id="GO:0005739">
    <property type="term" value="C:mitochondrion"/>
    <property type="evidence" value="ECO:0007669"/>
    <property type="project" value="TreeGrafter"/>
</dbReference>
<accession>A0A422PFB8</accession>
<dbReference type="PANTHER" id="PTHR28524">
    <property type="entry name" value="SUCCINATE DEHYDROGENASE ASSEMBLY FACTOR 4, MITOCHONDRIAL"/>
    <property type="match status" value="1"/>
</dbReference>
<dbReference type="OrthoDB" id="274783at2759"/>
<dbReference type="EMBL" id="MKKU01000295">
    <property type="protein sequence ID" value="RNF16383.1"/>
    <property type="molecule type" value="Genomic_DNA"/>
</dbReference>
<dbReference type="InterPro" id="IPR012875">
    <property type="entry name" value="SDHF4"/>
</dbReference>
<name>A0A422PFB8_9TRYP</name>
<evidence type="ECO:0000313" key="5">
    <source>
        <dbReference type="Proteomes" id="UP000284403"/>
    </source>
</evidence>
<comment type="caution">
    <text evidence="4">The sequence shown here is derived from an EMBL/GenBank/DDBJ whole genome shotgun (WGS) entry which is preliminary data.</text>
</comment>
<dbReference type="Proteomes" id="UP000284403">
    <property type="component" value="Unassembled WGS sequence"/>
</dbReference>
<organism evidence="4 5">
    <name type="scientific">Trypanosoma conorhini</name>
    <dbReference type="NCBI Taxonomy" id="83891"/>
    <lineage>
        <taxon>Eukaryota</taxon>
        <taxon>Discoba</taxon>
        <taxon>Euglenozoa</taxon>
        <taxon>Kinetoplastea</taxon>
        <taxon>Metakinetoplastina</taxon>
        <taxon>Trypanosomatida</taxon>
        <taxon>Trypanosomatidae</taxon>
        <taxon>Trypanosoma</taxon>
    </lineage>
</organism>
<keyword evidence="5" id="KW-1185">Reference proteome</keyword>
<dbReference type="GeneID" id="40318824"/>
<dbReference type="Pfam" id="PF07896">
    <property type="entry name" value="DUF1674"/>
    <property type="match status" value="1"/>
</dbReference>
<evidence type="ECO:0000256" key="3">
    <source>
        <dbReference type="SAM" id="MobiDB-lite"/>
    </source>
</evidence>
<dbReference type="AlphaFoldDB" id="A0A422PFB8"/>
<evidence type="ECO:0000256" key="1">
    <source>
        <dbReference type="ARBA" id="ARBA00005701"/>
    </source>
</evidence>
<sequence length="107" mass="11712">MLRRGLALLIGVESDIFISVVRDKRYLEHRLALLGKEDPTLKPRPLSPEEVQRFTASVGSAESLFNKASGATPSNVVDEATGAPVGSTQLNPTRYGDWESNGRCHDF</sequence>
<dbReference type="RefSeq" id="XP_029227781.1">
    <property type="nucleotide sequence ID" value="XM_029372114.1"/>
</dbReference>
<gene>
    <name evidence="4" type="ORF">Tco025E_05213</name>
</gene>
<feature type="region of interest" description="Disordered" evidence="3">
    <location>
        <begin position="68"/>
        <end position="107"/>
    </location>
</feature>